<feature type="domain" description="Thioredoxin" evidence="7">
    <location>
        <begin position="1"/>
        <end position="110"/>
    </location>
</feature>
<evidence type="ECO:0000256" key="4">
    <source>
        <dbReference type="ARBA" id="ARBA00023284"/>
    </source>
</evidence>
<dbReference type="SUPFAM" id="SSF52833">
    <property type="entry name" value="Thioredoxin-like"/>
    <property type="match status" value="1"/>
</dbReference>
<keyword evidence="2" id="KW-0249">Electron transport</keyword>
<evidence type="ECO:0000256" key="6">
    <source>
        <dbReference type="PIRSR" id="PIRSR000077-4"/>
    </source>
</evidence>
<evidence type="ECO:0000256" key="2">
    <source>
        <dbReference type="ARBA" id="ARBA00022982"/>
    </source>
</evidence>
<dbReference type="PIRSF" id="PIRSF000077">
    <property type="entry name" value="Thioredoxin"/>
    <property type="match status" value="1"/>
</dbReference>
<keyword evidence="1" id="KW-0813">Transport</keyword>
<feature type="disulfide bond" description="Redox-active" evidence="6">
    <location>
        <begin position="36"/>
        <end position="39"/>
    </location>
</feature>
<dbReference type="RefSeq" id="WP_142442298.1">
    <property type="nucleotide sequence ID" value="NZ_SESI01000001.1"/>
</dbReference>
<dbReference type="EMBL" id="SESI01000001">
    <property type="protein sequence ID" value="TQQ81701.1"/>
    <property type="molecule type" value="Genomic_DNA"/>
</dbReference>
<evidence type="ECO:0000256" key="1">
    <source>
        <dbReference type="ARBA" id="ARBA00022448"/>
    </source>
</evidence>
<sequence length="110" mass="12016">MSQAATEPIHVTDSDHFEKLIADNDVVLVDYYADWCGPCKMLAPTVEELAAESDAAVLKVDIDELQELASEKGIRSVPTIEFYHNGEAADRVVGVQDKADLQAALDELRA</sequence>
<gene>
    <name evidence="8" type="primary">trxA</name>
    <name evidence="8" type="ORF">EWF95_01820</name>
</gene>
<feature type="active site" description="Nucleophile" evidence="5">
    <location>
        <position position="36"/>
    </location>
</feature>
<dbReference type="Pfam" id="PF00085">
    <property type="entry name" value="Thioredoxin"/>
    <property type="match status" value="1"/>
</dbReference>
<evidence type="ECO:0000259" key="7">
    <source>
        <dbReference type="PROSITE" id="PS51352"/>
    </source>
</evidence>
<keyword evidence="9" id="KW-1185">Reference proteome</keyword>
<dbReference type="Proteomes" id="UP000315385">
    <property type="component" value="Unassembled WGS sequence"/>
</dbReference>
<dbReference type="PROSITE" id="PS51352">
    <property type="entry name" value="THIOREDOXIN_2"/>
    <property type="match status" value="1"/>
</dbReference>
<dbReference type="GO" id="GO:0005737">
    <property type="term" value="C:cytoplasm"/>
    <property type="evidence" value="ECO:0007669"/>
    <property type="project" value="TreeGrafter"/>
</dbReference>
<dbReference type="OrthoDB" id="35385at2157"/>
<feature type="site" description="Deprotonates C-terminal active site Cys" evidence="5">
    <location>
        <position position="30"/>
    </location>
</feature>
<feature type="active site" description="Nucleophile" evidence="5">
    <location>
        <position position="39"/>
    </location>
</feature>
<dbReference type="GO" id="GO:0015035">
    <property type="term" value="F:protein-disulfide reductase activity"/>
    <property type="evidence" value="ECO:0007669"/>
    <property type="project" value="InterPro"/>
</dbReference>
<dbReference type="PROSITE" id="PS00194">
    <property type="entry name" value="THIOREDOXIN_1"/>
    <property type="match status" value="1"/>
</dbReference>
<dbReference type="PRINTS" id="PR00421">
    <property type="entry name" value="THIOREDOXIN"/>
</dbReference>
<proteinExistence type="predicted"/>
<dbReference type="InterPro" id="IPR005746">
    <property type="entry name" value="Thioredoxin"/>
</dbReference>
<evidence type="ECO:0000313" key="8">
    <source>
        <dbReference type="EMBL" id="TQQ81701.1"/>
    </source>
</evidence>
<organism evidence="8 9">
    <name type="scientific">Halonotius roseus</name>
    <dbReference type="NCBI Taxonomy" id="2511997"/>
    <lineage>
        <taxon>Archaea</taxon>
        <taxon>Methanobacteriati</taxon>
        <taxon>Methanobacteriota</taxon>
        <taxon>Stenosarchaea group</taxon>
        <taxon>Halobacteria</taxon>
        <taxon>Halobacteriales</taxon>
        <taxon>Haloferacaceae</taxon>
        <taxon>Halonotius</taxon>
    </lineage>
</organism>
<accession>A0A544QQK7</accession>
<dbReference type="InterPro" id="IPR017937">
    <property type="entry name" value="Thioredoxin_CS"/>
</dbReference>
<dbReference type="AlphaFoldDB" id="A0A544QQK7"/>
<feature type="site" description="Contributes to redox potential value" evidence="5">
    <location>
        <position position="37"/>
    </location>
</feature>
<dbReference type="NCBIfam" id="TIGR01068">
    <property type="entry name" value="thioredoxin"/>
    <property type="match status" value="1"/>
</dbReference>
<evidence type="ECO:0000313" key="9">
    <source>
        <dbReference type="Proteomes" id="UP000315385"/>
    </source>
</evidence>
<reference evidence="8 9" key="1">
    <citation type="submission" date="2019-02" db="EMBL/GenBank/DDBJ databases">
        <title>Halonotius sp. a new haloqrchaeon isolated from saline water.</title>
        <authorList>
            <person name="Duran-Viseras A."/>
            <person name="Sanchez-Porro C."/>
            <person name="Ventosa A."/>
        </authorList>
    </citation>
    <scope>NUCLEOTIDE SEQUENCE [LARGE SCALE GENOMIC DNA]</scope>
    <source>
        <strain evidence="8 9">F9-27</strain>
    </source>
</reference>
<dbReference type="PANTHER" id="PTHR45663:SF11">
    <property type="entry name" value="GEO12009P1"/>
    <property type="match status" value="1"/>
</dbReference>
<protein>
    <submittedName>
        <fullName evidence="8">Thioredoxin</fullName>
    </submittedName>
</protein>
<feature type="site" description="Contributes to redox potential value" evidence="5">
    <location>
        <position position="38"/>
    </location>
</feature>
<evidence type="ECO:0000256" key="3">
    <source>
        <dbReference type="ARBA" id="ARBA00023157"/>
    </source>
</evidence>
<dbReference type="PANTHER" id="PTHR45663">
    <property type="entry name" value="GEO12009P1"/>
    <property type="match status" value="1"/>
</dbReference>
<keyword evidence="3 6" id="KW-1015">Disulfide bond</keyword>
<dbReference type="Gene3D" id="3.40.30.10">
    <property type="entry name" value="Glutaredoxin"/>
    <property type="match status" value="1"/>
</dbReference>
<comment type="caution">
    <text evidence="8">The sequence shown here is derived from an EMBL/GenBank/DDBJ whole genome shotgun (WGS) entry which is preliminary data.</text>
</comment>
<dbReference type="CDD" id="cd02947">
    <property type="entry name" value="TRX_family"/>
    <property type="match status" value="1"/>
</dbReference>
<dbReference type="InterPro" id="IPR036249">
    <property type="entry name" value="Thioredoxin-like_sf"/>
</dbReference>
<evidence type="ECO:0000256" key="5">
    <source>
        <dbReference type="PIRSR" id="PIRSR000077-1"/>
    </source>
</evidence>
<dbReference type="InterPro" id="IPR013766">
    <property type="entry name" value="Thioredoxin_domain"/>
</dbReference>
<name>A0A544QQK7_9EURY</name>
<keyword evidence="4 6" id="KW-0676">Redox-active center</keyword>